<dbReference type="AlphaFoldDB" id="A0A4Q7N5U5"/>
<keyword evidence="3" id="KW-1185">Reference proteome</keyword>
<keyword evidence="1" id="KW-0472">Membrane</keyword>
<proteinExistence type="predicted"/>
<dbReference type="OrthoDB" id="660475at2"/>
<dbReference type="RefSeq" id="WP_130540720.1">
    <property type="nucleotide sequence ID" value="NZ_CP042431.1"/>
</dbReference>
<evidence type="ECO:0008006" key="4">
    <source>
        <dbReference type="Google" id="ProtNLM"/>
    </source>
</evidence>
<evidence type="ECO:0000313" key="3">
    <source>
        <dbReference type="Proteomes" id="UP000293874"/>
    </source>
</evidence>
<protein>
    <recommendedName>
        <fullName evidence="4">PH (Pleckstrin Homology) domain-containing protein</fullName>
    </recommendedName>
</protein>
<organism evidence="2 3">
    <name type="scientific">Pseudobacter ginsenosidimutans</name>
    <dbReference type="NCBI Taxonomy" id="661488"/>
    <lineage>
        <taxon>Bacteria</taxon>
        <taxon>Pseudomonadati</taxon>
        <taxon>Bacteroidota</taxon>
        <taxon>Chitinophagia</taxon>
        <taxon>Chitinophagales</taxon>
        <taxon>Chitinophagaceae</taxon>
        <taxon>Pseudobacter</taxon>
    </lineage>
</organism>
<feature type="transmembrane region" description="Helical" evidence="1">
    <location>
        <begin position="20"/>
        <end position="38"/>
    </location>
</feature>
<feature type="transmembrane region" description="Helical" evidence="1">
    <location>
        <begin position="44"/>
        <end position="63"/>
    </location>
</feature>
<reference evidence="2 3" key="1">
    <citation type="submission" date="2019-02" db="EMBL/GenBank/DDBJ databases">
        <title>Genomic Encyclopedia of Type Strains, Phase IV (KMG-IV): sequencing the most valuable type-strain genomes for metagenomic binning, comparative biology and taxonomic classification.</title>
        <authorList>
            <person name="Goeker M."/>
        </authorList>
    </citation>
    <scope>NUCLEOTIDE SEQUENCE [LARGE SCALE GENOMIC DNA]</scope>
    <source>
        <strain evidence="2 3">DSM 18116</strain>
    </source>
</reference>
<dbReference type="Proteomes" id="UP000293874">
    <property type="component" value="Unassembled WGS sequence"/>
</dbReference>
<dbReference type="EMBL" id="SGXA01000001">
    <property type="protein sequence ID" value="RZS76419.1"/>
    <property type="molecule type" value="Genomic_DNA"/>
</dbReference>
<name>A0A4Q7N5U5_9BACT</name>
<comment type="caution">
    <text evidence="2">The sequence shown here is derived from an EMBL/GenBank/DDBJ whole genome shotgun (WGS) entry which is preliminary data.</text>
</comment>
<keyword evidence="1" id="KW-1133">Transmembrane helix</keyword>
<accession>A0A4Q7N5U5</accession>
<sequence length="188" mass="21848">MVYQYVVSLKNQHSKTIDIFGILLSAGSVVFFVWELILQQHISFAYFIGSIVVTGVLAYNIWASSKGRKVYYSRALLLAALVWMKMPYFQWISFLFIILALLEYQAKYSLEIGFTDSQVVINSLFKKRYAWSQFNNIVLKDGLITLDFTNNKLLQREVVDDEEDEADEDEFNQYCHEQLKKAGQIPVE</sequence>
<feature type="transmembrane region" description="Helical" evidence="1">
    <location>
        <begin position="75"/>
        <end position="102"/>
    </location>
</feature>
<evidence type="ECO:0000256" key="1">
    <source>
        <dbReference type="SAM" id="Phobius"/>
    </source>
</evidence>
<gene>
    <name evidence="2" type="ORF">EV199_2304</name>
</gene>
<evidence type="ECO:0000313" key="2">
    <source>
        <dbReference type="EMBL" id="RZS76419.1"/>
    </source>
</evidence>
<keyword evidence="1" id="KW-0812">Transmembrane</keyword>